<keyword evidence="1" id="KW-0233">DNA recombination</keyword>
<comment type="caution">
    <text evidence="2">The sequence shown here is derived from an EMBL/GenBank/DDBJ whole genome shotgun (WGS) entry which is preliminary data.</text>
</comment>
<dbReference type="EMBL" id="MBFS01002906">
    <property type="protein sequence ID" value="PVU91015.1"/>
    <property type="molecule type" value="Genomic_DNA"/>
</dbReference>
<dbReference type="InterPro" id="IPR013083">
    <property type="entry name" value="Znf_RING/FYVE/PHD"/>
</dbReference>
<dbReference type="Gene3D" id="3.90.1150.220">
    <property type="match status" value="1"/>
</dbReference>
<dbReference type="GO" id="GO:0061630">
    <property type="term" value="F:ubiquitin protein ligase activity"/>
    <property type="evidence" value="ECO:0007669"/>
    <property type="project" value="UniProtKB-EC"/>
</dbReference>
<reference evidence="2 3" key="1">
    <citation type="journal article" date="2018" name="MBio">
        <title>Comparative Genomics Reveals the Core Gene Toolbox for the Fungus-Insect Symbiosis.</title>
        <authorList>
            <person name="Wang Y."/>
            <person name="Stata M."/>
            <person name="Wang W."/>
            <person name="Stajich J.E."/>
            <person name="White M.M."/>
            <person name="Moncalvo J.M."/>
        </authorList>
    </citation>
    <scope>NUCLEOTIDE SEQUENCE [LARGE SCALE GENOMIC DNA]</scope>
    <source>
        <strain evidence="2 3">SC-DP-2</strain>
    </source>
</reference>
<dbReference type="GO" id="GO:0030915">
    <property type="term" value="C:Smc5-Smc6 complex"/>
    <property type="evidence" value="ECO:0007669"/>
    <property type="project" value="UniProtKB-UniRule"/>
</dbReference>
<comment type="function">
    <text evidence="1">Acts in a DNA repair pathway for removal of UV-induced DNA damage that is distinct from classical nucleotide excision repair and in repair of ionizing radiation damage. Functions in homologous recombination repair of DNA double strand breaks and in recovery of stalled replication forks.</text>
</comment>
<evidence type="ECO:0000313" key="2">
    <source>
        <dbReference type="EMBL" id="PVU91015.1"/>
    </source>
</evidence>
<dbReference type="Pfam" id="PF07574">
    <property type="entry name" value="SMC_Nse1"/>
    <property type="match status" value="1"/>
</dbReference>
<gene>
    <name evidence="2" type="ORF">BB560_006154</name>
</gene>
<dbReference type="AlphaFoldDB" id="A0A2T9YFC7"/>
<keyword evidence="1" id="KW-0862">Zinc</keyword>
<comment type="catalytic activity">
    <reaction evidence="1">
        <text>S-ubiquitinyl-[E2 ubiquitin-conjugating enzyme]-L-cysteine + [acceptor protein]-L-lysine = [E2 ubiquitin-conjugating enzyme]-L-cysteine + N(6)-ubiquitinyl-[acceptor protein]-L-lysine.</text>
        <dbReference type="EC" id="2.3.2.27"/>
    </reaction>
</comment>
<dbReference type="Gene3D" id="1.10.10.10">
    <property type="entry name" value="Winged helix-like DNA-binding domain superfamily/Winged helix DNA-binding domain"/>
    <property type="match status" value="1"/>
</dbReference>
<keyword evidence="1" id="KW-0234">DNA repair</keyword>
<protein>
    <recommendedName>
        <fullName evidence="1">Non-structural maintenance of chromosomes element 1 homolog</fullName>
        <ecNumber evidence="1">2.3.2.27</ecNumber>
    </recommendedName>
</protein>
<dbReference type="GO" id="GO:0005634">
    <property type="term" value="C:nucleus"/>
    <property type="evidence" value="ECO:0007669"/>
    <property type="project" value="UniProtKB-SubCell"/>
</dbReference>
<keyword evidence="1" id="KW-0227">DNA damage</keyword>
<dbReference type="GO" id="GO:0008270">
    <property type="term" value="F:zinc ion binding"/>
    <property type="evidence" value="ECO:0007669"/>
    <property type="project" value="UniProtKB-KW"/>
</dbReference>
<keyword evidence="1" id="KW-0808">Transferase</keyword>
<dbReference type="Proteomes" id="UP000245609">
    <property type="component" value="Unassembled WGS sequence"/>
</dbReference>
<dbReference type="GO" id="GO:0000724">
    <property type="term" value="P:double-strand break repair via homologous recombination"/>
    <property type="evidence" value="ECO:0007669"/>
    <property type="project" value="TreeGrafter"/>
</dbReference>
<dbReference type="PANTHER" id="PTHR20973:SF0">
    <property type="entry name" value="NON-STRUCTURAL MAINTENANCE OF CHROMOSOMES ELEMENT 1 HOMOLOG"/>
    <property type="match status" value="1"/>
</dbReference>
<keyword evidence="3" id="KW-1185">Reference proteome</keyword>
<dbReference type="OrthoDB" id="185455at2759"/>
<comment type="subunit">
    <text evidence="1">Component of the Smc5-Smc6 complex.</text>
</comment>
<evidence type="ECO:0000256" key="1">
    <source>
        <dbReference type="RuleBase" id="RU368018"/>
    </source>
</evidence>
<keyword evidence="1" id="KW-0479">Metal-binding</keyword>
<accession>A0A2T9YFC7</accession>
<dbReference type="STRING" id="133381.A0A2T9YFC7"/>
<proteinExistence type="inferred from homology"/>
<keyword evidence="1" id="KW-0863">Zinc-finger</keyword>
<dbReference type="PANTHER" id="PTHR20973">
    <property type="entry name" value="NON-SMC ELEMENT 1-RELATED"/>
    <property type="match status" value="1"/>
</dbReference>
<dbReference type="InterPro" id="IPR036388">
    <property type="entry name" value="WH-like_DNA-bd_sf"/>
</dbReference>
<evidence type="ECO:0000313" key="3">
    <source>
        <dbReference type="Proteomes" id="UP000245609"/>
    </source>
</evidence>
<name>A0A2T9YFC7_9FUNG</name>
<keyword evidence="1" id="KW-0539">Nucleus</keyword>
<organism evidence="2 3">
    <name type="scientific">Smittium megazygosporum</name>
    <dbReference type="NCBI Taxonomy" id="133381"/>
    <lineage>
        <taxon>Eukaryota</taxon>
        <taxon>Fungi</taxon>
        <taxon>Fungi incertae sedis</taxon>
        <taxon>Zoopagomycota</taxon>
        <taxon>Kickxellomycotina</taxon>
        <taxon>Harpellomycetes</taxon>
        <taxon>Harpellales</taxon>
        <taxon>Legeriomycetaceae</taxon>
        <taxon>Smittium</taxon>
    </lineage>
</organism>
<dbReference type="EC" id="2.3.2.27" evidence="1"/>
<comment type="subcellular location">
    <subcellularLocation>
        <location evidence="1">Nucleus</location>
    </subcellularLocation>
</comment>
<dbReference type="Gene3D" id="3.30.40.10">
    <property type="entry name" value="Zinc/RING finger domain, C3HC4 (zinc finger)"/>
    <property type="match status" value="1"/>
</dbReference>
<dbReference type="InterPro" id="IPR011513">
    <property type="entry name" value="Nse1"/>
</dbReference>
<keyword evidence="1" id="KW-0833">Ubl conjugation pathway</keyword>
<comment type="similarity">
    <text evidence="1">Belongs to the NSE1 family.</text>
</comment>
<sequence>MSKKHIFVQNLLSRKYLSESEMKDFVSELFGPEANADNIIQYTKKKQIDYGLDLVKYIDQVSGEGCWYLINTKKDTLSALSTTFNQNEIVFIKLIIEAIMTNENNSFSITYHEALRKANEVGVSTFKAKEAQKSLEKFAKEQWLESDKGRFLLGNRALCELRVYLLDFYPEEILDCYVCNNIATKGFICGYCGKAIHTFCHTELSNEKNSGVCLNCNKDYDPTDSVIGLVVSSP</sequence>